<dbReference type="EMBL" id="NHTK01000064">
    <property type="protein sequence ID" value="PPR08252.1"/>
    <property type="molecule type" value="Genomic_DNA"/>
</dbReference>
<feature type="compositionally biased region" description="Polar residues" evidence="1">
    <location>
        <begin position="215"/>
        <end position="225"/>
    </location>
</feature>
<feature type="region of interest" description="Disordered" evidence="1">
    <location>
        <begin position="332"/>
        <end position="601"/>
    </location>
</feature>
<feature type="compositionally biased region" description="Polar residues" evidence="1">
    <location>
        <begin position="349"/>
        <end position="372"/>
    </location>
</feature>
<feature type="compositionally biased region" description="Polar residues" evidence="1">
    <location>
        <begin position="562"/>
        <end position="576"/>
    </location>
</feature>
<feature type="compositionally biased region" description="Pro residues" evidence="1">
    <location>
        <begin position="406"/>
        <end position="418"/>
    </location>
</feature>
<feature type="region of interest" description="Disordered" evidence="1">
    <location>
        <begin position="175"/>
        <end position="315"/>
    </location>
</feature>
<organism evidence="2 3">
    <name type="scientific">Panaeolus cyanescens</name>
    <dbReference type="NCBI Taxonomy" id="181874"/>
    <lineage>
        <taxon>Eukaryota</taxon>
        <taxon>Fungi</taxon>
        <taxon>Dikarya</taxon>
        <taxon>Basidiomycota</taxon>
        <taxon>Agaricomycotina</taxon>
        <taxon>Agaricomycetes</taxon>
        <taxon>Agaricomycetidae</taxon>
        <taxon>Agaricales</taxon>
        <taxon>Agaricineae</taxon>
        <taxon>Galeropsidaceae</taxon>
        <taxon>Panaeolus</taxon>
    </lineage>
</organism>
<protein>
    <submittedName>
        <fullName evidence="2">Uncharacterized protein</fullName>
    </submittedName>
</protein>
<dbReference type="Proteomes" id="UP000284842">
    <property type="component" value="Unassembled WGS sequence"/>
</dbReference>
<feature type="compositionally biased region" description="Low complexity" evidence="1">
    <location>
        <begin position="478"/>
        <end position="487"/>
    </location>
</feature>
<feature type="compositionally biased region" description="Polar residues" evidence="1">
    <location>
        <begin position="255"/>
        <end position="299"/>
    </location>
</feature>
<feature type="compositionally biased region" description="Low complexity" evidence="1">
    <location>
        <begin position="388"/>
        <end position="405"/>
    </location>
</feature>
<feature type="compositionally biased region" description="Low complexity" evidence="1">
    <location>
        <begin position="122"/>
        <end position="138"/>
    </location>
</feature>
<dbReference type="InParanoid" id="A0A409YYY6"/>
<keyword evidence="3" id="KW-1185">Reference proteome</keyword>
<feature type="compositionally biased region" description="Pro residues" evidence="1">
    <location>
        <begin position="62"/>
        <end position="73"/>
    </location>
</feature>
<feature type="compositionally biased region" description="Low complexity" evidence="1">
    <location>
        <begin position="511"/>
        <end position="545"/>
    </location>
</feature>
<name>A0A409YYY6_9AGAR</name>
<comment type="caution">
    <text evidence="2">The sequence shown here is derived from an EMBL/GenBank/DDBJ whole genome shotgun (WGS) entry which is preliminary data.</text>
</comment>
<dbReference type="AlphaFoldDB" id="A0A409YYY6"/>
<reference evidence="2 3" key="1">
    <citation type="journal article" date="2018" name="Evol. Lett.">
        <title>Horizontal gene cluster transfer increased hallucinogenic mushroom diversity.</title>
        <authorList>
            <person name="Reynolds H.T."/>
            <person name="Vijayakumar V."/>
            <person name="Gluck-Thaler E."/>
            <person name="Korotkin H.B."/>
            <person name="Matheny P.B."/>
            <person name="Slot J.C."/>
        </authorList>
    </citation>
    <scope>NUCLEOTIDE SEQUENCE [LARGE SCALE GENOMIC DNA]</scope>
    <source>
        <strain evidence="2 3">2629</strain>
    </source>
</reference>
<sequence length="681" mass="75820">MATSAAYKPYPVQYHHPQQFHQHPYHQQRSSQQSIQRPYAATHTPTKSTSQQQQQQQQQPWVNPPFAGPPPIPQGYAINPQQWQAGFWQYNPAYNPNRAQAAASAQQQQQQQQHALWLPSHAWASRASQQAQQTQQQSFNPYKRQVKEPSPEYLATKLSDNPLGLSNMIPAEELERQKAEAEAQANAQTPWIWKPRSLDDDDEDQEKTPSRKNTDPSSELPSSFTAKVELQPTFSPSIIRTPNHYKHDATPPPAYSSQPGSRTSLDSLSSRFAQMSTSPTPLSRHSSMPNTLSANNLSPTKPDFPPPPMLTTQISDEPDSILSPLVLFNKPMPKIQSSSQPRPLRQHHTQPVISTSSGLDTIPESNFGSGKHSTPKHPGNPVHANSMPAIPTYYTSPSSSSIYAPPAIPQSGPPPQPFPKRDWDADRSRHDAQLEKDKEDRERAHFGIGSRHTTYIDTPATGAPSYQHQYPPRGYRSQQQQQQQQQQPVSPTTPSPRSAAHSRSSSRHSSRQPSPIRRSSSGGTCTTTPPSSNPSPLASSTSSIPKMANPLPQPPQPFGASHGSSHTQVMHVTSPTPKRPVTHPQPTSPPIKLPSKSPKRVRKGFWNRRGDHLTEDGYIIYAPDEHKFPPELSSYPLPTDGFQDHTSMWTRFCPRPELPGSAPGKNGEPPKYPYELFIKYI</sequence>
<accession>A0A409YYY6</accession>
<evidence type="ECO:0000313" key="3">
    <source>
        <dbReference type="Proteomes" id="UP000284842"/>
    </source>
</evidence>
<feature type="region of interest" description="Disordered" evidence="1">
    <location>
        <begin position="1"/>
        <end position="78"/>
    </location>
</feature>
<dbReference type="STRING" id="181874.A0A409YYY6"/>
<dbReference type="OrthoDB" id="3255291at2759"/>
<feature type="compositionally biased region" description="Basic and acidic residues" evidence="1">
    <location>
        <begin position="419"/>
        <end position="445"/>
    </location>
</feature>
<feature type="region of interest" description="Disordered" evidence="1">
    <location>
        <begin position="122"/>
        <end position="150"/>
    </location>
</feature>
<evidence type="ECO:0000313" key="2">
    <source>
        <dbReference type="EMBL" id="PPR08252.1"/>
    </source>
</evidence>
<feature type="compositionally biased region" description="Low complexity" evidence="1">
    <location>
        <begin position="7"/>
        <end position="37"/>
    </location>
</feature>
<gene>
    <name evidence="2" type="ORF">CVT24_001294</name>
</gene>
<proteinExistence type="predicted"/>
<evidence type="ECO:0000256" key="1">
    <source>
        <dbReference type="SAM" id="MobiDB-lite"/>
    </source>
</evidence>